<name>A0A1D8BMA5_EUPSC</name>
<evidence type="ECO:0000256" key="2">
    <source>
        <dbReference type="ARBA" id="ARBA00023157"/>
    </source>
</evidence>
<dbReference type="EMBL" id="KU951902">
    <property type="protein sequence ID" value="AOS59889.1"/>
    <property type="molecule type" value="mRNA"/>
</dbReference>
<dbReference type="AlphaFoldDB" id="A0A1D8BMA5"/>
<feature type="signal peptide" evidence="3">
    <location>
        <begin position="1"/>
        <end position="27"/>
    </location>
</feature>
<evidence type="ECO:0000259" key="4">
    <source>
        <dbReference type="SMART" id="SM00328"/>
    </source>
</evidence>
<feature type="domain" description="Lipid-binding serum glycoprotein N-terminal" evidence="4">
    <location>
        <begin position="34"/>
        <end position="251"/>
    </location>
</feature>
<proteinExistence type="evidence at transcript level"/>
<reference evidence="6" key="1">
    <citation type="submission" date="2016-03" db="EMBL/GenBank/DDBJ databases">
        <authorList>
            <person name="Ploux O."/>
        </authorList>
    </citation>
    <scope>NUCLEOTIDE SEQUENCE</scope>
</reference>
<dbReference type="Pfam" id="PF02886">
    <property type="entry name" value="LBP_BPI_CETP_C"/>
    <property type="match status" value="1"/>
</dbReference>
<dbReference type="GO" id="GO:0008289">
    <property type="term" value="F:lipid binding"/>
    <property type="evidence" value="ECO:0007669"/>
    <property type="project" value="InterPro"/>
</dbReference>
<dbReference type="Gene3D" id="3.15.20.10">
    <property type="entry name" value="Bactericidal permeability-increasing protein, domain 2"/>
    <property type="match status" value="1"/>
</dbReference>
<dbReference type="InterPro" id="IPR017943">
    <property type="entry name" value="Bactericidal_perm-incr_a/b_dom"/>
</dbReference>
<comment type="similarity">
    <text evidence="1">Belongs to the BPI/LBP/Plunc superfamily. BPI/LBP family.</text>
</comment>
<dbReference type="InterPro" id="IPR032942">
    <property type="entry name" value="BPI/LBP/Plunc"/>
</dbReference>
<dbReference type="SUPFAM" id="SSF55394">
    <property type="entry name" value="Bactericidal permeability-increasing protein, BPI"/>
    <property type="match status" value="2"/>
</dbReference>
<dbReference type="InterPro" id="IPR001124">
    <property type="entry name" value="Lipid-bd_serum_glycop_C"/>
</dbReference>
<feature type="domain" description="Lipid-binding serum glycoprotein C-terminal" evidence="5">
    <location>
        <begin position="266"/>
        <end position="472"/>
    </location>
</feature>
<dbReference type="SMART" id="SM00329">
    <property type="entry name" value="BPI2"/>
    <property type="match status" value="1"/>
</dbReference>
<keyword evidence="3" id="KW-0732">Signal</keyword>
<evidence type="ECO:0000256" key="3">
    <source>
        <dbReference type="SAM" id="SignalP"/>
    </source>
</evidence>
<dbReference type="PANTHER" id="PTHR10504">
    <property type="entry name" value="BACTERICIDAL PERMEABILITY-INCREASING BPI PROTEIN-RELATED"/>
    <property type="match status" value="1"/>
</dbReference>
<dbReference type="PANTHER" id="PTHR10504:SF133">
    <property type="entry name" value="LIPID-BINDING SERUM GLYCOPROTEIN C-TERMINAL DOMAIN-CONTAINING PROTEIN"/>
    <property type="match status" value="1"/>
</dbReference>
<dbReference type="InterPro" id="IPR017942">
    <property type="entry name" value="Lipid-bd_serum_glycop_N"/>
</dbReference>
<accession>A0A1D8BMA5</accession>
<keyword evidence="2" id="KW-1015">Disulfide bond</keyword>
<dbReference type="Pfam" id="PF01273">
    <property type="entry name" value="LBP_BPI_CETP"/>
    <property type="match status" value="1"/>
</dbReference>
<feature type="chain" id="PRO_5009105706" evidence="3">
    <location>
        <begin position="28"/>
        <end position="479"/>
    </location>
</feature>
<organism evidence="6">
    <name type="scientific">Euprymna scolopes</name>
    <name type="common">Hawaiian bobtail squid</name>
    <dbReference type="NCBI Taxonomy" id="6613"/>
    <lineage>
        <taxon>Eukaryota</taxon>
        <taxon>Metazoa</taxon>
        <taxon>Spiralia</taxon>
        <taxon>Lophotrochozoa</taxon>
        <taxon>Mollusca</taxon>
        <taxon>Cephalopoda</taxon>
        <taxon>Coleoidea</taxon>
        <taxon>Decapodiformes</taxon>
        <taxon>Sepiida</taxon>
        <taxon>Sepiolidae</taxon>
        <taxon>Sepiolinae</taxon>
        <taxon>Euprymna</taxon>
    </lineage>
</organism>
<evidence type="ECO:0000259" key="5">
    <source>
        <dbReference type="SMART" id="SM00329"/>
    </source>
</evidence>
<sequence>MFFAKCLTALLFAITVCFFLNIGICRANPGIRVQITQKGLNYANNLALRKMYKELKNYKFPDFSKGGSTSYRLYNIKVSRVSRPRGHIALVPGQGLRWTVVIKGYRLSAKFKLKQKVLWFTIRKTFSVTMKVKRVELKFTLKPSKATNGGLKLKASRCRSKVDVNVSAKNIVLKIILKFFRRKINRIIEKKLCQSATKIINNDVSRKLARFPVTRRIKHGYFFDYGFVSNPVFTSNYMQTNHKAAILDKNKNGQFPFAPPQLPQLNENKKMIYFIISDYVLNTWLYTAYHDNQLWLKVNSKMFKKENQRAMFQTTCPNSMCIGKILPQIAEKYPNSKMEMHFTTYENPMVHFKANHVQLNVPVRAEFIVVQANGAHAKLLTAELVLFSEVKTKISGKNLLLTVSETTLTLKKIYGGAPGSFAMIAVKGALEMIVKFVESILPGQQFPLVLPSHAMLSNPTIRIVQNAIIVASDLNIKSI</sequence>
<protein>
    <submittedName>
        <fullName evidence="6">Bactericidal-permeability-increasing protein 4</fullName>
    </submittedName>
</protein>
<evidence type="ECO:0000313" key="6">
    <source>
        <dbReference type="EMBL" id="AOS59889.1"/>
    </source>
</evidence>
<dbReference type="SMART" id="SM00328">
    <property type="entry name" value="BPI1"/>
    <property type="match status" value="1"/>
</dbReference>
<dbReference type="GO" id="GO:0005615">
    <property type="term" value="C:extracellular space"/>
    <property type="evidence" value="ECO:0007669"/>
    <property type="project" value="TreeGrafter"/>
</dbReference>
<dbReference type="Gene3D" id="3.15.10.10">
    <property type="entry name" value="Bactericidal permeability-increasing protein, domain 1"/>
    <property type="match status" value="1"/>
</dbReference>
<evidence type="ECO:0000256" key="1">
    <source>
        <dbReference type="ARBA" id="ARBA00007292"/>
    </source>
</evidence>